<dbReference type="CDD" id="cd04301">
    <property type="entry name" value="NAT_SF"/>
    <property type="match status" value="1"/>
</dbReference>
<dbReference type="SUPFAM" id="SSF55729">
    <property type="entry name" value="Acyl-CoA N-acyltransferases (Nat)"/>
    <property type="match status" value="1"/>
</dbReference>
<dbReference type="OrthoDB" id="5459937at2"/>
<organism evidence="4 5">
    <name type="scientific">Moritella yayanosii</name>
    <dbReference type="NCBI Taxonomy" id="69539"/>
    <lineage>
        <taxon>Bacteria</taxon>
        <taxon>Pseudomonadati</taxon>
        <taxon>Pseudomonadota</taxon>
        <taxon>Gammaproteobacteria</taxon>
        <taxon>Alteromonadales</taxon>
        <taxon>Moritellaceae</taxon>
        <taxon>Moritella</taxon>
    </lineage>
</organism>
<evidence type="ECO:0000256" key="2">
    <source>
        <dbReference type="ARBA" id="ARBA00023315"/>
    </source>
</evidence>
<keyword evidence="1 4" id="KW-0808">Transferase</keyword>
<dbReference type="RefSeq" id="WP_112715266.1">
    <property type="nucleotide sequence ID" value="NZ_LS483250.1"/>
</dbReference>
<dbReference type="NCBIfam" id="NF040504">
    <property type="entry name" value="resist_ArsN1b"/>
    <property type="match status" value="1"/>
</dbReference>
<dbReference type="PANTHER" id="PTHR43072">
    <property type="entry name" value="N-ACETYLTRANSFERASE"/>
    <property type="match status" value="1"/>
</dbReference>
<dbReference type="KEGG" id="mya:MORIYA_2434"/>
<keyword evidence="2 4" id="KW-0012">Acyltransferase</keyword>
<reference evidence="5" key="1">
    <citation type="submission" date="2018-05" db="EMBL/GenBank/DDBJ databases">
        <authorList>
            <person name="Cea G.-C."/>
            <person name="William W."/>
        </authorList>
    </citation>
    <scope>NUCLEOTIDE SEQUENCE [LARGE SCALE GENOMIC DNA]</scope>
    <source>
        <strain evidence="5">DB21MT 5</strain>
    </source>
</reference>
<protein>
    <submittedName>
        <fullName evidence="4">Phosphinothricin N-acetyltransferase</fullName>
        <ecNumber evidence="4">2.3.1.183</ecNumber>
    </submittedName>
</protein>
<dbReference type="PANTHER" id="PTHR43072:SF23">
    <property type="entry name" value="UPF0039 PROTEIN C11D3.02C"/>
    <property type="match status" value="1"/>
</dbReference>
<dbReference type="EC" id="2.3.1.183" evidence="4"/>
<dbReference type="GO" id="GO:0102971">
    <property type="term" value="F:phosphinothricin N-acetyltransferase activity"/>
    <property type="evidence" value="ECO:0007669"/>
    <property type="project" value="UniProtKB-EC"/>
</dbReference>
<dbReference type="EMBL" id="LS483250">
    <property type="protein sequence ID" value="SQD78910.1"/>
    <property type="molecule type" value="Genomic_DNA"/>
</dbReference>
<evidence type="ECO:0000313" key="4">
    <source>
        <dbReference type="EMBL" id="SQD78910.1"/>
    </source>
</evidence>
<dbReference type="InterPro" id="IPR016181">
    <property type="entry name" value="Acyl_CoA_acyltransferase"/>
</dbReference>
<evidence type="ECO:0000313" key="5">
    <source>
        <dbReference type="Proteomes" id="UP000250163"/>
    </source>
</evidence>
<dbReference type="AlphaFoldDB" id="A0A330LPV6"/>
<keyword evidence="5" id="KW-1185">Reference proteome</keyword>
<name>A0A330LPV6_9GAMM</name>
<dbReference type="Pfam" id="PF13420">
    <property type="entry name" value="Acetyltransf_4"/>
    <property type="match status" value="1"/>
</dbReference>
<dbReference type="Gene3D" id="3.40.630.30">
    <property type="match status" value="1"/>
</dbReference>
<feature type="domain" description="N-acetyltransferase" evidence="3">
    <location>
        <begin position="1"/>
        <end position="162"/>
    </location>
</feature>
<sequence length="162" mass="18090">MIRTATVQDAEAISLIYNHYIANTVITFEEELVTSDDIASRIKATQAAGLPWLVAEDNKKVLGYAYASPWKSRSAYQFSVETSVYLAPDASRKGWGSQLYQALFIQLKATEVRTVIGGIALPNPASIALHEKLGMQKSAHFSEVGYKFNQWVDVGYWQKRLV</sequence>
<dbReference type="InterPro" id="IPR000182">
    <property type="entry name" value="GNAT_dom"/>
</dbReference>
<dbReference type="PROSITE" id="PS51186">
    <property type="entry name" value="GNAT"/>
    <property type="match status" value="1"/>
</dbReference>
<accession>A0A330LPV6</accession>
<proteinExistence type="predicted"/>
<dbReference type="Proteomes" id="UP000250163">
    <property type="component" value="Chromosome MORIYA"/>
</dbReference>
<gene>
    <name evidence="4" type="primary">pat</name>
    <name evidence="4" type="ORF">MORIYA_2434</name>
</gene>
<evidence type="ECO:0000259" key="3">
    <source>
        <dbReference type="PROSITE" id="PS51186"/>
    </source>
</evidence>
<evidence type="ECO:0000256" key="1">
    <source>
        <dbReference type="ARBA" id="ARBA00022679"/>
    </source>
</evidence>